<dbReference type="InterPro" id="IPR016181">
    <property type="entry name" value="Acyl_CoA_acyltransferase"/>
</dbReference>
<feature type="domain" description="N-acetyltransferase" evidence="1">
    <location>
        <begin position="3"/>
        <end position="161"/>
    </location>
</feature>
<gene>
    <name evidence="2" type="ORF">COY14_02270</name>
</gene>
<dbReference type="PROSITE" id="PS51186">
    <property type="entry name" value="GNAT"/>
    <property type="match status" value="1"/>
</dbReference>
<proteinExistence type="predicted"/>
<name>A0A2M7U4A8_9BACT</name>
<evidence type="ECO:0000313" key="3">
    <source>
        <dbReference type="Proteomes" id="UP000230027"/>
    </source>
</evidence>
<organism evidence="2 3">
    <name type="scientific">Candidatus Roizmanbacteria bacterium CG_4_10_14_0_2_um_filter_36_9</name>
    <dbReference type="NCBI Taxonomy" id="1974823"/>
    <lineage>
        <taxon>Bacteria</taxon>
        <taxon>Candidatus Roizmaniibacteriota</taxon>
    </lineage>
</organism>
<sequence>MKIEIVRLTASDVSRFYPTFVDVLNTQFPGYSEKVRSYLLERIYNVQTLQYWLRQNEKIILTGENTETNSIVGFAVIDMPYGGVSFCRWLGILPKYQRIGIGRILVNKWEELAKIEKAHKMEVAGQPTAKGFYEKMGLNLEGFRKASYFGINQYLFGKVLSSPNVAAMVQ</sequence>
<reference evidence="3" key="1">
    <citation type="submission" date="2017-09" db="EMBL/GenBank/DDBJ databases">
        <title>Depth-based differentiation of microbial function through sediment-hosted aquifers and enrichment of novel symbionts in the deep terrestrial subsurface.</title>
        <authorList>
            <person name="Probst A.J."/>
            <person name="Ladd B."/>
            <person name="Jarett J.K."/>
            <person name="Geller-Mcgrath D.E."/>
            <person name="Sieber C.M.K."/>
            <person name="Emerson J.B."/>
            <person name="Anantharaman K."/>
            <person name="Thomas B.C."/>
            <person name="Malmstrom R."/>
            <person name="Stieglmeier M."/>
            <person name="Klingl A."/>
            <person name="Woyke T."/>
            <person name="Ryan C.M."/>
            <person name="Banfield J.F."/>
        </authorList>
    </citation>
    <scope>NUCLEOTIDE SEQUENCE [LARGE SCALE GENOMIC DNA]</scope>
</reference>
<evidence type="ECO:0000313" key="2">
    <source>
        <dbReference type="EMBL" id="PIZ65462.1"/>
    </source>
</evidence>
<comment type="caution">
    <text evidence="2">The sequence shown here is derived from an EMBL/GenBank/DDBJ whole genome shotgun (WGS) entry which is preliminary data.</text>
</comment>
<dbReference type="InterPro" id="IPR000182">
    <property type="entry name" value="GNAT_dom"/>
</dbReference>
<protein>
    <recommendedName>
        <fullName evidence="1">N-acetyltransferase domain-containing protein</fullName>
    </recommendedName>
</protein>
<dbReference type="SUPFAM" id="SSF55729">
    <property type="entry name" value="Acyl-CoA N-acyltransferases (Nat)"/>
    <property type="match status" value="1"/>
</dbReference>
<accession>A0A2M7U4A8</accession>
<dbReference type="Pfam" id="PF00583">
    <property type="entry name" value="Acetyltransf_1"/>
    <property type="match status" value="1"/>
</dbReference>
<dbReference type="AlphaFoldDB" id="A0A2M7U4A8"/>
<dbReference type="EMBL" id="PFOD01000048">
    <property type="protein sequence ID" value="PIZ65462.1"/>
    <property type="molecule type" value="Genomic_DNA"/>
</dbReference>
<evidence type="ECO:0000259" key="1">
    <source>
        <dbReference type="PROSITE" id="PS51186"/>
    </source>
</evidence>
<dbReference type="CDD" id="cd04301">
    <property type="entry name" value="NAT_SF"/>
    <property type="match status" value="1"/>
</dbReference>
<dbReference type="GO" id="GO:0016747">
    <property type="term" value="F:acyltransferase activity, transferring groups other than amino-acyl groups"/>
    <property type="evidence" value="ECO:0007669"/>
    <property type="project" value="InterPro"/>
</dbReference>
<dbReference type="Proteomes" id="UP000230027">
    <property type="component" value="Unassembled WGS sequence"/>
</dbReference>
<dbReference type="Gene3D" id="3.40.630.30">
    <property type="match status" value="1"/>
</dbReference>